<evidence type="ECO:0000313" key="2">
    <source>
        <dbReference type="EMBL" id="MEO9384051.1"/>
    </source>
</evidence>
<feature type="region of interest" description="Disordered" evidence="1">
    <location>
        <begin position="81"/>
        <end position="118"/>
    </location>
</feature>
<evidence type="ECO:0000313" key="3">
    <source>
        <dbReference type="Proteomes" id="UP001462502"/>
    </source>
</evidence>
<feature type="compositionally biased region" description="Basic and acidic residues" evidence="1">
    <location>
        <begin position="101"/>
        <end position="118"/>
    </location>
</feature>
<protein>
    <submittedName>
        <fullName evidence="2">Uncharacterized protein</fullName>
    </submittedName>
</protein>
<sequence>MATASGTPSRETGRGQQHDQRQRQRGGQQRRTPGQAKRGQLANQQWAGQHAGAGEDEGLHQRDVAVFSLVPGQACLHRRLQHAAGQPHGCRGGQRAGEASRLGDGEHGQDHGDGRTPQ</sequence>
<organism evidence="2 3">
    <name type="scientific">Chromobacterium phragmitis</name>
    <dbReference type="NCBI Taxonomy" id="2202141"/>
    <lineage>
        <taxon>Bacteria</taxon>
        <taxon>Pseudomonadati</taxon>
        <taxon>Pseudomonadota</taxon>
        <taxon>Betaproteobacteria</taxon>
        <taxon>Neisseriales</taxon>
        <taxon>Chromobacteriaceae</taxon>
        <taxon>Chromobacterium</taxon>
    </lineage>
</organism>
<feature type="region of interest" description="Disordered" evidence="1">
    <location>
        <begin position="1"/>
        <end position="59"/>
    </location>
</feature>
<name>A0ABV0IRZ4_9NEIS</name>
<comment type="caution">
    <text evidence="2">The sequence shown here is derived from an EMBL/GenBank/DDBJ whole genome shotgun (WGS) entry which is preliminary data.</text>
</comment>
<feature type="compositionally biased region" description="Polar residues" evidence="1">
    <location>
        <begin position="1"/>
        <end position="10"/>
    </location>
</feature>
<feature type="compositionally biased region" description="Basic and acidic residues" evidence="1">
    <location>
        <begin position="11"/>
        <end position="22"/>
    </location>
</feature>
<feature type="compositionally biased region" description="Low complexity" evidence="1">
    <location>
        <begin position="25"/>
        <end position="35"/>
    </location>
</feature>
<gene>
    <name evidence="2" type="ORF">ABI908_07940</name>
</gene>
<accession>A0ABV0IRZ4</accession>
<dbReference type="EMBL" id="JBDXMI010000001">
    <property type="protein sequence ID" value="MEO9384051.1"/>
    <property type="molecule type" value="Genomic_DNA"/>
</dbReference>
<keyword evidence="3" id="KW-1185">Reference proteome</keyword>
<reference evidence="2 3" key="1">
    <citation type="submission" date="2024-05" db="EMBL/GenBank/DDBJ databases">
        <authorList>
            <person name="De Oliveira J.P."/>
            <person name="Noriler S.A."/>
            <person name="De Oliveira A.G."/>
            <person name="Sipoli D.S."/>
        </authorList>
    </citation>
    <scope>NUCLEOTIDE SEQUENCE [LARGE SCALE GENOMIC DNA]</scope>
    <source>
        <strain evidence="2 3">LABIM192</strain>
    </source>
</reference>
<evidence type="ECO:0000256" key="1">
    <source>
        <dbReference type="SAM" id="MobiDB-lite"/>
    </source>
</evidence>
<dbReference type="Proteomes" id="UP001462502">
    <property type="component" value="Unassembled WGS sequence"/>
</dbReference>
<proteinExistence type="predicted"/>